<accession>A0A1I0CXW0</accession>
<dbReference type="InterPro" id="IPR025504">
    <property type="entry name" value="GLUCM_C"/>
</dbReference>
<dbReference type="RefSeq" id="WP_093328730.1">
    <property type="nucleotide sequence ID" value="NZ_AP027363.1"/>
</dbReference>
<organism evidence="2 3">
    <name type="scientific">Thalassotalea agarivorans</name>
    <name type="common">Thalassomonas agarivorans</name>
    <dbReference type="NCBI Taxonomy" id="349064"/>
    <lineage>
        <taxon>Bacteria</taxon>
        <taxon>Pseudomonadati</taxon>
        <taxon>Pseudomonadota</taxon>
        <taxon>Gammaproteobacteria</taxon>
        <taxon>Alteromonadales</taxon>
        <taxon>Colwelliaceae</taxon>
        <taxon>Thalassotalea</taxon>
    </lineage>
</organism>
<dbReference type="STRING" id="349064.SAMN05660429_01371"/>
<evidence type="ECO:0000313" key="3">
    <source>
        <dbReference type="Proteomes" id="UP000199308"/>
    </source>
</evidence>
<sequence>MDIATIKALSQPIEQLLVRKNLRGMQHVLPALEPDNYWRAANILHNSQDNILIGTGFPVADTFETDGPVGAIALYNALKDIGKEPILVCGKPLYDALQKDFTCFELPVGDIATAPQFAQQTLALLTPSAIVSIERPGLSEQGRYFNMRGEDISPCCACFDFFMTLAQCPTIAIGDGGNEIGMGKVKPAIEQLDIMPSVTSCDELLVADVSNWAAYGLIALLSRLNEKNLLAQIAPRSILSYLSQLGSVDGVTKKNMLTEDSLCYSEGEDIIKQLHTLCELS</sequence>
<dbReference type="EMBL" id="FOHK01000005">
    <property type="protein sequence ID" value="SET24599.1"/>
    <property type="molecule type" value="Genomic_DNA"/>
</dbReference>
<dbReference type="Proteomes" id="UP000199308">
    <property type="component" value="Unassembled WGS sequence"/>
</dbReference>
<feature type="domain" description="D-glutamate cyclase-like C-terminal" evidence="1">
    <location>
        <begin position="14"/>
        <end position="274"/>
    </location>
</feature>
<dbReference type="Pfam" id="PF14336">
    <property type="entry name" value="GLUCM-like_C"/>
    <property type="match status" value="1"/>
</dbReference>
<reference evidence="2 3" key="1">
    <citation type="submission" date="2016-10" db="EMBL/GenBank/DDBJ databases">
        <authorList>
            <person name="de Groot N.N."/>
        </authorList>
    </citation>
    <scope>NUCLEOTIDE SEQUENCE [LARGE SCALE GENOMIC DNA]</scope>
    <source>
        <strain evidence="2 3">DSM 19706</strain>
    </source>
</reference>
<dbReference type="PANTHER" id="PTHR32022:SF10">
    <property type="entry name" value="D-GLUTAMATE CYCLASE, MITOCHONDRIAL"/>
    <property type="match status" value="1"/>
</dbReference>
<proteinExistence type="predicted"/>
<dbReference type="AlphaFoldDB" id="A0A1I0CXW0"/>
<protein>
    <recommendedName>
        <fullName evidence="1">D-glutamate cyclase-like C-terminal domain-containing protein</fullName>
    </recommendedName>
</protein>
<dbReference type="PANTHER" id="PTHR32022">
    <property type="entry name" value="D-GLUTAMATE CYCLASE, MITOCHONDRIAL"/>
    <property type="match status" value="1"/>
</dbReference>
<keyword evidence="3" id="KW-1185">Reference proteome</keyword>
<name>A0A1I0CXW0_THASX</name>
<dbReference type="OrthoDB" id="1668885at2"/>
<evidence type="ECO:0000259" key="1">
    <source>
        <dbReference type="Pfam" id="PF14336"/>
    </source>
</evidence>
<gene>
    <name evidence="2" type="ORF">SAMN05660429_01371</name>
</gene>
<dbReference type="Gene3D" id="3.90.1640.20">
    <property type="entry name" value="TON_0340"/>
    <property type="match status" value="1"/>
</dbReference>
<evidence type="ECO:0000313" key="2">
    <source>
        <dbReference type="EMBL" id="SET24599.1"/>
    </source>
</evidence>